<dbReference type="PANTHER" id="PTHR11851:SF49">
    <property type="entry name" value="MITOCHONDRIAL-PROCESSING PEPTIDASE SUBUNIT ALPHA"/>
    <property type="match status" value="1"/>
</dbReference>
<dbReference type="GO" id="GO:0006508">
    <property type="term" value="P:proteolysis"/>
    <property type="evidence" value="ECO:0007669"/>
    <property type="project" value="UniProtKB-KW"/>
</dbReference>
<dbReference type="InterPro" id="IPR011249">
    <property type="entry name" value="Metalloenz_LuxS/M16"/>
</dbReference>
<dbReference type="InterPro" id="IPR011765">
    <property type="entry name" value="Pept_M16_N"/>
</dbReference>
<dbReference type="SUPFAM" id="SSF63411">
    <property type="entry name" value="LuxS/MPP-like metallohydrolase"/>
    <property type="match status" value="2"/>
</dbReference>
<evidence type="ECO:0000256" key="1">
    <source>
        <dbReference type="ARBA" id="ARBA00007261"/>
    </source>
</evidence>
<dbReference type="EMBL" id="OU342829">
    <property type="protein sequence ID" value="CAG7580748.1"/>
    <property type="molecule type" value="Genomic_DNA"/>
</dbReference>
<protein>
    <submittedName>
        <fullName evidence="4">Putative zinc protease</fullName>
        <ecNumber evidence="4">3.4.24.-</ecNumber>
    </submittedName>
</protein>
<dbReference type="EC" id="3.4.24.-" evidence="4"/>
<comment type="similarity">
    <text evidence="1">Belongs to the peptidase M16 family.</text>
</comment>
<accession>A0A8D9CCE3</accession>
<dbReference type="Gene3D" id="3.30.830.10">
    <property type="entry name" value="Metalloenzyme, LuxS/M16 peptidase-like"/>
    <property type="match status" value="2"/>
</dbReference>
<name>A0A8D9CCE3_9VIRU</name>
<keyword evidence="4" id="KW-0378">Hydrolase</keyword>
<evidence type="ECO:0000259" key="3">
    <source>
        <dbReference type="Pfam" id="PF05193"/>
    </source>
</evidence>
<evidence type="ECO:0000313" key="4">
    <source>
        <dbReference type="EMBL" id="CAG7580748.1"/>
    </source>
</evidence>
<feature type="domain" description="Peptidase M16 N-terminal" evidence="2">
    <location>
        <begin position="19"/>
        <end position="121"/>
    </location>
</feature>
<reference evidence="4" key="1">
    <citation type="submission" date="2021-06" db="EMBL/GenBank/DDBJ databases">
        <authorList>
            <person name="Gannon L."/>
            <person name="Redgwell R T."/>
            <person name="Michniewski S."/>
            <person name="Harrison D C."/>
            <person name="Millard A."/>
        </authorList>
    </citation>
    <scope>NUCLEOTIDE SEQUENCE</scope>
</reference>
<dbReference type="PANTHER" id="PTHR11851">
    <property type="entry name" value="METALLOPROTEASE"/>
    <property type="match status" value="1"/>
</dbReference>
<dbReference type="Pfam" id="PF05193">
    <property type="entry name" value="Peptidase_M16_C"/>
    <property type="match status" value="1"/>
</dbReference>
<proteinExistence type="inferred from homology"/>
<dbReference type="InterPro" id="IPR050361">
    <property type="entry name" value="MPP/UQCRC_Complex"/>
</dbReference>
<organism evidence="4">
    <name type="scientific">uncultured marine phage</name>
    <dbReference type="NCBI Taxonomy" id="707152"/>
    <lineage>
        <taxon>Viruses</taxon>
        <taxon>environmental samples</taxon>
    </lineage>
</organism>
<dbReference type="InterPro" id="IPR007863">
    <property type="entry name" value="Peptidase_M16_C"/>
</dbReference>
<feature type="domain" description="Peptidase M16 C-terminal" evidence="3">
    <location>
        <begin position="210"/>
        <end position="308"/>
    </location>
</feature>
<evidence type="ECO:0000259" key="2">
    <source>
        <dbReference type="Pfam" id="PF00675"/>
    </source>
</evidence>
<keyword evidence="4" id="KW-0645">Protease</keyword>
<gene>
    <name evidence="4" type="ORF">SLAVMIC_00543</name>
</gene>
<dbReference type="Pfam" id="PF00675">
    <property type="entry name" value="Peptidase_M16"/>
    <property type="match status" value="1"/>
</dbReference>
<dbReference type="GO" id="GO:0008233">
    <property type="term" value="F:peptidase activity"/>
    <property type="evidence" value="ECO:0007669"/>
    <property type="project" value="UniProtKB-KW"/>
</dbReference>
<dbReference type="GO" id="GO:0046872">
    <property type="term" value="F:metal ion binding"/>
    <property type="evidence" value="ECO:0007669"/>
    <property type="project" value="InterPro"/>
</dbReference>
<sequence>MIINLDNQTDLSGFYVVYEGSTNLEKPGNYGISHLMEHLVCKSIDHLQDVYDENGIVWNAYTSGNEIVFHMKGLDENVNKYKGEFLKLLTDFNVTKKEFENERNIVLEEYMDVFNDQATAHYLNLDRKIYDNYNPIGRKSDLENLKFMDCLNFFEEQYMNPTKIINVSKHNKFNENVKFAKREINKEYKISENNGSVDLELDSKFGNKSSLIMKSPIITEDFNQVQFINALLSSGLNSPLYKEVREKKGLCYYISCSTNRMNNVGDIDICTLTSSDNVEEIVNTIGDIFENIDQHMTKERFNVVKNSLKISLAKGDINRHSNVSRWINPKEWDVSQIIDTITLEDCRRVFDKYYNLDKFYISDDKNEFK</sequence>